<dbReference type="GO" id="GO:0008535">
    <property type="term" value="P:respiratory chain complex IV assembly"/>
    <property type="evidence" value="ECO:0007669"/>
    <property type="project" value="UniProtKB-ARBA"/>
</dbReference>
<dbReference type="InterPro" id="IPR017276">
    <property type="entry name" value="Synth_of_cyt-c-oxidase_Sco1/2"/>
</dbReference>
<name>A0ABD2X2R2_9HYME</name>
<organism evidence="13 14">
    <name type="scientific">Trichogramma kaykai</name>
    <dbReference type="NCBI Taxonomy" id="54128"/>
    <lineage>
        <taxon>Eukaryota</taxon>
        <taxon>Metazoa</taxon>
        <taxon>Ecdysozoa</taxon>
        <taxon>Arthropoda</taxon>
        <taxon>Hexapoda</taxon>
        <taxon>Insecta</taxon>
        <taxon>Pterygota</taxon>
        <taxon>Neoptera</taxon>
        <taxon>Endopterygota</taxon>
        <taxon>Hymenoptera</taxon>
        <taxon>Apocrita</taxon>
        <taxon>Proctotrupomorpha</taxon>
        <taxon>Chalcidoidea</taxon>
        <taxon>Trichogrammatidae</taxon>
        <taxon>Trichogramma</taxon>
    </lineage>
</organism>
<evidence type="ECO:0000259" key="12">
    <source>
        <dbReference type="PROSITE" id="PS51352"/>
    </source>
</evidence>
<evidence type="ECO:0000256" key="1">
    <source>
        <dbReference type="ARBA" id="ARBA00004273"/>
    </source>
</evidence>
<keyword evidence="11" id="KW-0812">Transmembrane</keyword>
<reference evidence="13 14" key="1">
    <citation type="journal article" date="2024" name="bioRxiv">
        <title>A reference genome for Trichogramma kaykai: A tiny desert-dwelling parasitoid wasp with competing sex-ratio distorters.</title>
        <authorList>
            <person name="Culotta J."/>
            <person name="Lindsey A.R."/>
        </authorList>
    </citation>
    <scope>NUCLEOTIDE SEQUENCE [LARGE SCALE GENOMIC DNA]</scope>
    <source>
        <strain evidence="13 14">KSX58</strain>
    </source>
</reference>
<evidence type="ECO:0000256" key="8">
    <source>
        <dbReference type="PIRNR" id="PIRNR037736"/>
    </source>
</evidence>
<keyword evidence="4 8" id="KW-0999">Mitochondrion inner membrane</keyword>
<dbReference type="PIRSF" id="PIRSF037736">
    <property type="entry name" value="SCO1"/>
    <property type="match status" value="1"/>
</dbReference>
<dbReference type="Gene3D" id="3.40.30.10">
    <property type="entry name" value="Glutaredoxin"/>
    <property type="match status" value="1"/>
</dbReference>
<comment type="similarity">
    <text evidence="2 8">Belongs to the SCO1/2 family.</text>
</comment>
<comment type="caution">
    <text evidence="13">The sequence shown here is derived from an EMBL/GenBank/DDBJ whole genome shotgun (WGS) entry which is preliminary data.</text>
</comment>
<feature type="binding site" evidence="9">
    <location>
        <position position="127"/>
    </location>
    <ligand>
        <name>Cu cation</name>
        <dbReference type="ChEBI" id="CHEBI:23378"/>
    </ligand>
</feature>
<evidence type="ECO:0000256" key="10">
    <source>
        <dbReference type="PIRSR" id="PIRSR603782-2"/>
    </source>
</evidence>
<feature type="transmembrane region" description="Helical" evidence="11">
    <location>
        <begin position="51"/>
        <end position="73"/>
    </location>
</feature>
<feature type="binding site" evidence="9">
    <location>
        <position position="217"/>
    </location>
    <ligand>
        <name>Cu cation</name>
        <dbReference type="ChEBI" id="CHEBI:23378"/>
    </ligand>
</feature>
<dbReference type="InterPro" id="IPR036249">
    <property type="entry name" value="Thioredoxin-like_sf"/>
</dbReference>
<evidence type="ECO:0000313" key="14">
    <source>
        <dbReference type="Proteomes" id="UP001627154"/>
    </source>
</evidence>
<feature type="disulfide bond" description="Redox-active" evidence="10">
    <location>
        <begin position="127"/>
        <end position="131"/>
    </location>
</feature>
<evidence type="ECO:0000256" key="7">
    <source>
        <dbReference type="ARBA" id="ARBA00023136"/>
    </source>
</evidence>
<sequence length="275" mass="31289">MFKLFTRSCVSLPQKCLRNLPVQKRNINTSFKLFGELNPKKPETIKKKSPITWLTVAVTGVFGAGFIAFMLHLRDEKDRQLAKERKRQLGKAAIGGKFELVDPQGKLVKSDDFLGKWVMIYFGFTHCPDICPDELEKLSLASKILEEEYHIDVQPIFITVDPTRDTPEAVGKYVKEFSNKIIGLAGSVEQIAKACKAYRVYFSNGPADDDNDYIVDHTIIIYLVDPEGGFVDYYGQTHDAHKIVDSVVLNKAKYDRLNKSEWFPSLEFNKITQKS</sequence>
<evidence type="ECO:0000256" key="6">
    <source>
        <dbReference type="ARBA" id="ARBA00023128"/>
    </source>
</evidence>
<keyword evidence="10" id="KW-1015">Disulfide bond</keyword>
<evidence type="ECO:0000256" key="3">
    <source>
        <dbReference type="ARBA" id="ARBA00022723"/>
    </source>
</evidence>
<evidence type="ECO:0000256" key="9">
    <source>
        <dbReference type="PIRSR" id="PIRSR037736-1"/>
    </source>
</evidence>
<comment type="subunit">
    <text evidence="8">Homodimer.</text>
</comment>
<keyword evidence="11" id="KW-1133">Transmembrane helix</keyword>
<feature type="domain" description="Thioredoxin" evidence="12">
    <location>
        <begin position="87"/>
        <end position="259"/>
    </location>
</feature>
<dbReference type="PANTHER" id="PTHR12151">
    <property type="entry name" value="ELECTRON TRANSPORT PROTIN SCO1/SENC FAMILY MEMBER"/>
    <property type="match status" value="1"/>
</dbReference>
<keyword evidence="14" id="KW-1185">Reference proteome</keyword>
<evidence type="ECO:0000256" key="2">
    <source>
        <dbReference type="ARBA" id="ARBA00010996"/>
    </source>
</evidence>
<gene>
    <name evidence="13" type="ORF">TKK_007436</name>
</gene>
<evidence type="ECO:0000313" key="13">
    <source>
        <dbReference type="EMBL" id="KAL3399243.1"/>
    </source>
</evidence>
<proteinExistence type="inferred from homology"/>
<dbReference type="FunFam" id="3.40.30.10:FF:000013">
    <property type="entry name" value="Blast:Protein SCO1 homolog, mitochondrial"/>
    <property type="match status" value="1"/>
</dbReference>
<dbReference type="AlphaFoldDB" id="A0ABD2X2R2"/>
<comment type="function">
    <text evidence="8">Copper metallochaperone essential for the synthesis and maturation of cytochrome c oxidase subunit II (MT-CO2/COX2) by facilitating the incorporation of copper into the Cu(A) site of MT-CO2/COX2.</text>
</comment>
<keyword evidence="7 11" id="KW-0472">Membrane</keyword>
<dbReference type="EMBL" id="JBJJXI010000058">
    <property type="protein sequence ID" value="KAL3399243.1"/>
    <property type="molecule type" value="Genomic_DNA"/>
</dbReference>
<feature type="binding site" evidence="9">
    <location>
        <position position="131"/>
    </location>
    <ligand>
        <name>Cu cation</name>
        <dbReference type="ChEBI" id="CHEBI:23378"/>
    </ligand>
</feature>
<evidence type="ECO:0000256" key="5">
    <source>
        <dbReference type="ARBA" id="ARBA00023008"/>
    </source>
</evidence>
<keyword evidence="3 8" id="KW-0479">Metal-binding</keyword>
<dbReference type="InterPro" id="IPR003782">
    <property type="entry name" value="SCO1/SenC"/>
</dbReference>
<dbReference type="PROSITE" id="PS51352">
    <property type="entry name" value="THIOREDOXIN_2"/>
    <property type="match status" value="1"/>
</dbReference>
<evidence type="ECO:0000256" key="4">
    <source>
        <dbReference type="ARBA" id="ARBA00022792"/>
    </source>
</evidence>
<dbReference type="Proteomes" id="UP001627154">
    <property type="component" value="Unassembled WGS sequence"/>
</dbReference>
<keyword evidence="5 8" id="KW-0186">Copper</keyword>
<dbReference type="Pfam" id="PF02630">
    <property type="entry name" value="SCO1-SenC"/>
    <property type="match status" value="1"/>
</dbReference>
<dbReference type="PANTHER" id="PTHR12151:SF5">
    <property type="entry name" value="AT19154P"/>
    <property type="match status" value="1"/>
</dbReference>
<dbReference type="SUPFAM" id="SSF52833">
    <property type="entry name" value="Thioredoxin-like"/>
    <property type="match status" value="1"/>
</dbReference>
<accession>A0ABD2X2R2</accession>
<dbReference type="GO" id="GO:0046872">
    <property type="term" value="F:metal ion binding"/>
    <property type="evidence" value="ECO:0007669"/>
    <property type="project" value="UniProtKB-KW"/>
</dbReference>
<protein>
    <recommendedName>
        <fullName evidence="12">Thioredoxin domain-containing protein</fullName>
    </recommendedName>
</protein>
<dbReference type="GO" id="GO:0005743">
    <property type="term" value="C:mitochondrial inner membrane"/>
    <property type="evidence" value="ECO:0007669"/>
    <property type="project" value="UniProtKB-SubCell"/>
</dbReference>
<evidence type="ECO:0000256" key="11">
    <source>
        <dbReference type="SAM" id="Phobius"/>
    </source>
</evidence>
<dbReference type="GO" id="GO:0006878">
    <property type="term" value="P:intracellular copper ion homeostasis"/>
    <property type="evidence" value="ECO:0007669"/>
    <property type="project" value="UniProtKB-UniRule"/>
</dbReference>
<dbReference type="InterPro" id="IPR013766">
    <property type="entry name" value="Thioredoxin_domain"/>
</dbReference>
<keyword evidence="6 8" id="KW-0496">Mitochondrion</keyword>
<dbReference type="CDD" id="cd02968">
    <property type="entry name" value="SCO"/>
    <property type="match status" value="1"/>
</dbReference>
<comment type="subcellular location">
    <subcellularLocation>
        <location evidence="1 8">Mitochondrion inner membrane</location>
    </subcellularLocation>
</comment>
<keyword evidence="8" id="KW-0143">Chaperone</keyword>